<evidence type="ECO:0000313" key="2">
    <source>
        <dbReference type="EMBL" id="ETP14432.1"/>
    </source>
</evidence>
<dbReference type="OrthoDB" id="10370945at2759"/>
<reference evidence="2 3" key="1">
    <citation type="submission" date="2013-11" db="EMBL/GenBank/DDBJ databases">
        <title>The Genome Sequence of Phytophthora parasitica CJ01A1.</title>
        <authorList>
            <consortium name="The Broad Institute Genomics Platform"/>
            <person name="Russ C."/>
            <person name="Tyler B."/>
            <person name="Panabieres F."/>
            <person name="Shan W."/>
            <person name="Tripathy S."/>
            <person name="Grunwald N."/>
            <person name="Machado M."/>
            <person name="Johnson C.S."/>
            <person name="Walker B."/>
            <person name="Young S.K."/>
            <person name="Zeng Q."/>
            <person name="Gargeya S."/>
            <person name="Fitzgerald M."/>
            <person name="Haas B."/>
            <person name="Abouelleil A."/>
            <person name="Allen A.W."/>
            <person name="Alvarado L."/>
            <person name="Arachchi H.M."/>
            <person name="Berlin A.M."/>
            <person name="Chapman S.B."/>
            <person name="Gainer-Dewar J."/>
            <person name="Goldberg J."/>
            <person name="Griggs A."/>
            <person name="Gujja S."/>
            <person name="Hansen M."/>
            <person name="Howarth C."/>
            <person name="Imamovic A."/>
            <person name="Ireland A."/>
            <person name="Larimer J."/>
            <person name="McCowan C."/>
            <person name="Murphy C."/>
            <person name="Pearson M."/>
            <person name="Poon T.W."/>
            <person name="Priest M."/>
            <person name="Roberts A."/>
            <person name="Saif S."/>
            <person name="Shea T."/>
            <person name="Sisk P."/>
            <person name="Sykes S."/>
            <person name="Wortman J."/>
            <person name="Nusbaum C."/>
            <person name="Birren B."/>
        </authorList>
    </citation>
    <scope>NUCLEOTIDE SEQUENCE [LARGE SCALE GENOMIC DNA]</scope>
    <source>
        <strain evidence="2 3">CJ01A1</strain>
    </source>
</reference>
<evidence type="ECO:0000313" key="3">
    <source>
        <dbReference type="Proteomes" id="UP000018958"/>
    </source>
</evidence>
<feature type="compositionally biased region" description="Basic and acidic residues" evidence="1">
    <location>
        <begin position="41"/>
        <end position="56"/>
    </location>
</feature>
<evidence type="ECO:0000256" key="1">
    <source>
        <dbReference type="SAM" id="MobiDB-lite"/>
    </source>
</evidence>
<feature type="region of interest" description="Disordered" evidence="1">
    <location>
        <begin position="1"/>
        <end position="62"/>
    </location>
</feature>
<accession>W2WVS8</accession>
<comment type="caution">
    <text evidence="2">The sequence shown here is derived from an EMBL/GenBank/DDBJ whole genome shotgun (WGS) entry which is preliminary data.</text>
</comment>
<gene>
    <name evidence="2" type="ORF">F441_10626</name>
</gene>
<name>W2WVS8_PHYNI</name>
<dbReference type="AlphaFoldDB" id="W2WVS8"/>
<organism evidence="2 3">
    <name type="scientific">Phytophthora nicotianae CJ01A1</name>
    <dbReference type="NCBI Taxonomy" id="1317063"/>
    <lineage>
        <taxon>Eukaryota</taxon>
        <taxon>Sar</taxon>
        <taxon>Stramenopiles</taxon>
        <taxon>Oomycota</taxon>
        <taxon>Peronosporomycetes</taxon>
        <taxon>Peronosporales</taxon>
        <taxon>Peronosporaceae</taxon>
        <taxon>Phytophthora</taxon>
    </lineage>
</organism>
<sequence length="82" mass="8734">MTNATDEAASVDAPATTPAFVTNRERVGMVDDVEEESTAVARERGNSINPDDRGADGGDNASELLNLMRGLAGRLERLEESQ</sequence>
<dbReference type="EMBL" id="ANIX01002127">
    <property type="protein sequence ID" value="ETP14432.1"/>
    <property type="molecule type" value="Genomic_DNA"/>
</dbReference>
<evidence type="ECO:0008006" key="4">
    <source>
        <dbReference type="Google" id="ProtNLM"/>
    </source>
</evidence>
<protein>
    <recommendedName>
        <fullName evidence="4">RxLR effector protein</fullName>
    </recommendedName>
</protein>
<proteinExistence type="predicted"/>
<dbReference type="Proteomes" id="UP000018958">
    <property type="component" value="Unassembled WGS sequence"/>
</dbReference>